<feature type="region of interest" description="Disordered" evidence="1">
    <location>
        <begin position="1"/>
        <end position="23"/>
    </location>
</feature>
<proteinExistence type="predicted"/>
<accession>A0A401GQ05</accession>
<keyword evidence="3" id="KW-1185">Reference proteome</keyword>
<evidence type="ECO:0000256" key="1">
    <source>
        <dbReference type="SAM" id="MobiDB-lite"/>
    </source>
</evidence>
<dbReference type="EMBL" id="BFAD01000006">
    <property type="protein sequence ID" value="GBE84298.1"/>
    <property type="molecule type" value="Genomic_DNA"/>
</dbReference>
<name>A0A401GQ05_9APHY</name>
<sequence length="272" mass="30079">MPPSQAPKDTPEQHYPHASLTMPPPLPANDLQVVSIDSLEAALAKLAIKISVNDIVSVIREEEEAKRVKLIARASERRATLSNLALNPLEQPSGLQFTTTSKFIADPPKPAKADPLAKERRRRLLDLTEQTFPDGKVPDPVVTSAEDQTDNPPQSVFENVWCLWDTGAQTSFVVTHLLDSVVRNNQDEGSAIMEISFQGVNQRVDSIIHFRPTLPNGVTFIILGQHALLNRLQYQIQPTSICPQLSQIFPQAYGQIDLVSWCDPLGDEVVPL</sequence>
<dbReference type="InParanoid" id="A0A401GQ05"/>
<dbReference type="GeneID" id="38781215"/>
<dbReference type="RefSeq" id="XP_027615211.1">
    <property type="nucleotide sequence ID" value="XM_027759410.1"/>
</dbReference>
<feature type="region of interest" description="Disordered" evidence="1">
    <location>
        <begin position="128"/>
        <end position="153"/>
    </location>
</feature>
<gene>
    <name evidence="2" type="ORF">SCP_0602760</name>
</gene>
<dbReference type="AlphaFoldDB" id="A0A401GQ05"/>
<reference evidence="2 3" key="1">
    <citation type="journal article" date="2018" name="Sci. Rep.">
        <title>Genome sequence of the cauliflower mushroom Sparassis crispa (Hanabiratake) and its association with beneficial usage.</title>
        <authorList>
            <person name="Kiyama R."/>
            <person name="Furutani Y."/>
            <person name="Kawaguchi K."/>
            <person name="Nakanishi T."/>
        </authorList>
    </citation>
    <scope>NUCLEOTIDE SEQUENCE [LARGE SCALE GENOMIC DNA]</scope>
</reference>
<protein>
    <submittedName>
        <fullName evidence="2">Uncharacterized protein</fullName>
    </submittedName>
</protein>
<comment type="caution">
    <text evidence="2">The sequence shown here is derived from an EMBL/GenBank/DDBJ whole genome shotgun (WGS) entry which is preliminary data.</text>
</comment>
<dbReference type="Proteomes" id="UP000287166">
    <property type="component" value="Unassembled WGS sequence"/>
</dbReference>
<evidence type="ECO:0000313" key="3">
    <source>
        <dbReference type="Proteomes" id="UP000287166"/>
    </source>
</evidence>
<dbReference type="OrthoDB" id="3261852at2759"/>
<organism evidence="2 3">
    <name type="scientific">Sparassis crispa</name>
    <dbReference type="NCBI Taxonomy" id="139825"/>
    <lineage>
        <taxon>Eukaryota</taxon>
        <taxon>Fungi</taxon>
        <taxon>Dikarya</taxon>
        <taxon>Basidiomycota</taxon>
        <taxon>Agaricomycotina</taxon>
        <taxon>Agaricomycetes</taxon>
        <taxon>Polyporales</taxon>
        <taxon>Sparassidaceae</taxon>
        <taxon>Sparassis</taxon>
    </lineage>
</organism>
<evidence type="ECO:0000313" key="2">
    <source>
        <dbReference type="EMBL" id="GBE84298.1"/>
    </source>
</evidence>